<comment type="caution">
    <text evidence="1">The sequence shown here is derived from an EMBL/GenBank/DDBJ whole genome shotgun (WGS) entry which is preliminary data.</text>
</comment>
<protein>
    <submittedName>
        <fullName evidence="1">Uncharacterized protein</fullName>
    </submittedName>
</protein>
<organism evidence="1 2">
    <name type="scientific">Ameca splendens</name>
    <dbReference type="NCBI Taxonomy" id="208324"/>
    <lineage>
        <taxon>Eukaryota</taxon>
        <taxon>Metazoa</taxon>
        <taxon>Chordata</taxon>
        <taxon>Craniata</taxon>
        <taxon>Vertebrata</taxon>
        <taxon>Euteleostomi</taxon>
        <taxon>Actinopterygii</taxon>
        <taxon>Neopterygii</taxon>
        <taxon>Teleostei</taxon>
        <taxon>Neoteleostei</taxon>
        <taxon>Acanthomorphata</taxon>
        <taxon>Ovalentaria</taxon>
        <taxon>Atherinomorphae</taxon>
        <taxon>Cyprinodontiformes</taxon>
        <taxon>Goodeidae</taxon>
        <taxon>Ameca</taxon>
    </lineage>
</organism>
<dbReference type="Proteomes" id="UP001469553">
    <property type="component" value="Unassembled WGS sequence"/>
</dbReference>
<gene>
    <name evidence="1" type="ORF">AMECASPLE_016675</name>
</gene>
<evidence type="ECO:0000313" key="2">
    <source>
        <dbReference type="Proteomes" id="UP001469553"/>
    </source>
</evidence>
<reference evidence="1 2" key="1">
    <citation type="submission" date="2021-06" db="EMBL/GenBank/DDBJ databases">
        <authorList>
            <person name="Palmer J.M."/>
        </authorList>
    </citation>
    <scope>NUCLEOTIDE SEQUENCE [LARGE SCALE GENOMIC DNA]</scope>
    <source>
        <strain evidence="1 2">AS_MEX2019</strain>
        <tissue evidence="1">Muscle</tissue>
    </source>
</reference>
<name>A0ABV1A9G9_9TELE</name>
<dbReference type="EMBL" id="JAHRIP010085860">
    <property type="protein sequence ID" value="MEQ2314901.1"/>
    <property type="molecule type" value="Genomic_DNA"/>
</dbReference>
<evidence type="ECO:0000313" key="1">
    <source>
        <dbReference type="EMBL" id="MEQ2314901.1"/>
    </source>
</evidence>
<sequence>MFLLISSPPSSLVHTPLPPVLKLSGLHCLRLVPPVVTLTAGSCHFPAYVIHLPETLYQIKLRRWKTQIIL</sequence>
<keyword evidence="2" id="KW-1185">Reference proteome</keyword>
<accession>A0ABV1A9G9</accession>
<proteinExistence type="predicted"/>